<dbReference type="GO" id="GO:0005198">
    <property type="term" value="F:structural molecule activity"/>
    <property type="evidence" value="ECO:0007669"/>
    <property type="project" value="InterPro"/>
</dbReference>
<evidence type="ECO:0000313" key="2">
    <source>
        <dbReference type="Proteomes" id="UP001196413"/>
    </source>
</evidence>
<dbReference type="AlphaFoldDB" id="A0AAD5QS30"/>
<dbReference type="Gene3D" id="2.130.10.110">
    <property type="entry name" value="Clathrin heavy-chain terminal domain"/>
    <property type="match status" value="1"/>
</dbReference>
<evidence type="ECO:0000313" key="1">
    <source>
        <dbReference type="EMBL" id="KAJ1362593.1"/>
    </source>
</evidence>
<dbReference type="InterPro" id="IPR016025">
    <property type="entry name" value="Clathrin_H-chain_N"/>
</dbReference>
<keyword evidence="2" id="KW-1185">Reference proteome</keyword>
<dbReference type="GO" id="GO:0030132">
    <property type="term" value="C:clathrin coat of coated pit"/>
    <property type="evidence" value="ECO:0007669"/>
    <property type="project" value="InterPro"/>
</dbReference>
<dbReference type="EMBL" id="JAHQIW010004490">
    <property type="protein sequence ID" value="KAJ1362593.1"/>
    <property type="molecule type" value="Genomic_DNA"/>
</dbReference>
<dbReference type="GO" id="GO:0006886">
    <property type="term" value="P:intracellular protein transport"/>
    <property type="evidence" value="ECO:0007669"/>
    <property type="project" value="InterPro"/>
</dbReference>
<reference evidence="1" key="1">
    <citation type="submission" date="2021-06" db="EMBL/GenBank/DDBJ databases">
        <title>Parelaphostrongylus tenuis whole genome reference sequence.</title>
        <authorList>
            <person name="Garwood T.J."/>
            <person name="Larsen P.A."/>
            <person name="Fountain-Jones N.M."/>
            <person name="Garbe J.R."/>
            <person name="Macchietto M.G."/>
            <person name="Kania S.A."/>
            <person name="Gerhold R.W."/>
            <person name="Richards J.E."/>
            <person name="Wolf T.M."/>
        </authorList>
    </citation>
    <scope>NUCLEOTIDE SEQUENCE</scope>
    <source>
        <strain evidence="1">MNPRO001-30</strain>
        <tissue evidence="1">Meninges</tissue>
    </source>
</reference>
<feature type="non-terminal residue" evidence="1">
    <location>
        <position position="92"/>
    </location>
</feature>
<accession>A0AAD5QS30</accession>
<proteinExistence type="predicted"/>
<dbReference type="GO" id="GO:0016192">
    <property type="term" value="P:vesicle-mediated transport"/>
    <property type="evidence" value="ECO:0007669"/>
    <property type="project" value="InterPro"/>
</dbReference>
<comment type="caution">
    <text evidence="1">The sequence shown here is derived from an EMBL/GenBank/DDBJ whole genome shotgun (WGS) entry which is preliminary data.</text>
</comment>
<dbReference type="Proteomes" id="UP001196413">
    <property type="component" value="Unassembled WGS sequence"/>
</dbReference>
<dbReference type="SUPFAM" id="SSF50989">
    <property type="entry name" value="Clathrin heavy-chain terminal domain"/>
    <property type="match status" value="1"/>
</dbReference>
<organism evidence="1 2">
    <name type="scientific">Parelaphostrongylus tenuis</name>
    <name type="common">Meningeal worm</name>
    <dbReference type="NCBI Taxonomy" id="148309"/>
    <lineage>
        <taxon>Eukaryota</taxon>
        <taxon>Metazoa</taxon>
        <taxon>Ecdysozoa</taxon>
        <taxon>Nematoda</taxon>
        <taxon>Chromadorea</taxon>
        <taxon>Rhabditida</taxon>
        <taxon>Rhabditina</taxon>
        <taxon>Rhabditomorpha</taxon>
        <taxon>Strongyloidea</taxon>
        <taxon>Metastrongylidae</taxon>
        <taxon>Parelaphostrongylus</taxon>
    </lineage>
</organism>
<protein>
    <submittedName>
        <fullName evidence="1">Uncharacterized protein</fullName>
    </submittedName>
</protein>
<dbReference type="GO" id="GO:0030130">
    <property type="term" value="C:clathrin coat of trans-Golgi network vesicle"/>
    <property type="evidence" value="ECO:0007669"/>
    <property type="project" value="InterPro"/>
</dbReference>
<gene>
    <name evidence="1" type="ORF">KIN20_022200</name>
</gene>
<sequence length="92" mass="10740">MDGNPHPSNLFCFFREKRSWWKSEIYECYYSKYKSDLGRLHSIVEFIKKFFFAQLHVIEVGSPPAGNQPFPKKAVDVPYTAETANDFPVSMQ</sequence>
<name>A0AAD5QS30_PARTN</name>